<dbReference type="InterPro" id="IPR045068">
    <property type="entry name" value="BACURD1-3"/>
</dbReference>
<dbReference type="InterPro" id="IPR000210">
    <property type="entry name" value="BTB/POZ_dom"/>
</dbReference>
<evidence type="ECO:0000313" key="3">
    <source>
        <dbReference type="EMBL" id="KAF5857134.1"/>
    </source>
</evidence>
<dbReference type="Proteomes" id="UP000541154">
    <property type="component" value="Unassembled WGS sequence"/>
</dbReference>
<evidence type="ECO:0000256" key="1">
    <source>
        <dbReference type="SAM" id="MobiDB-lite"/>
    </source>
</evidence>
<comment type="caution">
    <text evidence="3">The sequence shown here is derived from an EMBL/GenBank/DDBJ whole genome shotgun (WGS) entry which is preliminary data.</text>
</comment>
<feature type="region of interest" description="Disordered" evidence="1">
    <location>
        <begin position="1"/>
        <end position="20"/>
    </location>
</feature>
<dbReference type="SUPFAM" id="SSF54695">
    <property type="entry name" value="POZ domain"/>
    <property type="match status" value="1"/>
</dbReference>
<evidence type="ECO:0000259" key="2">
    <source>
        <dbReference type="PROSITE" id="PS50097"/>
    </source>
</evidence>
<accession>A0A8H5ZZ78</accession>
<dbReference type="PANTHER" id="PTHR11145">
    <property type="entry name" value="BTB/POZ DOMAIN-CONTAINING ADAPTER FOR CUL3-MEDIATED RHOA DEGRADATION PROTEIN FAMILY MEMBER"/>
    <property type="match status" value="1"/>
</dbReference>
<evidence type="ECO:0000313" key="4">
    <source>
        <dbReference type="Proteomes" id="UP000541154"/>
    </source>
</evidence>
<gene>
    <name evidence="3" type="ORF">ETB97_006214</name>
</gene>
<dbReference type="SMART" id="SM00225">
    <property type="entry name" value="BTB"/>
    <property type="match status" value="1"/>
</dbReference>
<dbReference type="Pfam" id="PF00651">
    <property type="entry name" value="BTB"/>
    <property type="match status" value="1"/>
</dbReference>
<dbReference type="AlphaFoldDB" id="A0A8H5ZZ78"/>
<protein>
    <recommendedName>
        <fullName evidence="2">BTB domain-containing protein</fullName>
    </recommendedName>
</protein>
<dbReference type="InterPro" id="IPR011333">
    <property type="entry name" value="SKP1/BTB/POZ_sf"/>
</dbReference>
<feature type="domain" description="BTB" evidence="2">
    <location>
        <begin position="22"/>
        <end position="89"/>
    </location>
</feature>
<keyword evidence="4" id="KW-1185">Reference proteome</keyword>
<proteinExistence type="predicted"/>
<feature type="compositionally biased region" description="Polar residues" evidence="1">
    <location>
        <begin position="1"/>
        <end position="12"/>
    </location>
</feature>
<dbReference type="PANTHER" id="PTHR11145:SF8">
    <property type="entry name" value="RE57120P"/>
    <property type="match status" value="1"/>
</dbReference>
<dbReference type="EMBL" id="SPNV01000274">
    <property type="protein sequence ID" value="KAF5857134.1"/>
    <property type="molecule type" value="Genomic_DNA"/>
</dbReference>
<reference evidence="3 4" key="1">
    <citation type="submission" date="2019-04" db="EMBL/GenBank/DDBJ databases">
        <title>Aspergillus burnettii sp. nov., novel species from soil in southeast Queensland.</title>
        <authorList>
            <person name="Gilchrist C.L.M."/>
            <person name="Pitt J.I."/>
            <person name="Lange L."/>
            <person name="Lacey H.J."/>
            <person name="Vuong D."/>
            <person name="Midgley D.J."/>
            <person name="Greenfield P."/>
            <person name="Bradbury M."/>
            <person name="Lacey E."/>
            <person name="Busk P.K."/>
            <person name="Pilgaard B."/>
            <person name="Chooi Y.H."/>
            <person name="Piggott A.M."/>
        </authorList>
    </citation>
    <scope>NUCLEOTIDE SEQUENCE [LARGE SCALE GENOMIC DNA]</scope>
    <source>
        <strain evidence="3 4">FRR 5400</strain>
    </source>
</reference>
<dbReference type="PROSITE" id="PS50097">
    <property type="entry name" value="BTB"/>
    <property type="match status" value="1"/>
</dbReference>
<sequence length="143" mass="16475">MSSTCTNQSTPLPSSPEDTDTTIITLQVRDKSIPTTHYTLTHKSPYFKALLSEQWNSALPDGSYFIDADPKIFKHVLEYLSRGTLPLFYDRVNGHDYGKYHALLSQASYFGISELETWLWALWGKLRLLWYGQLVVVYRVFGF</sequence>
<organism evidence="3 4">
    <name type="scientific">Petromyces alliaceus</name>
    <name type="common">Aspergillus alliaceus</name>
    <dbReference type="NCBI Taxonomy" id="209559"/>
    <lineage>
        <taxon>Eukaryota</taxon>
        <taxon>Fungi</taxon>
        <taxon>Dikarya</taxon>
        <taxon>Ascomycota</taxon>
        <taxon>Pezizomycotina</taxon>
        <taxon>Eurotiomycetes</taxon>
        <taxon>Eurotiomycetidae</taxon>
        <taxon>Eurotiales</taxon>
        <taxon>Aspergillaceae</taxon>
        <taxon>Aspergillus</taxon>
        <taxon>Aspergillus subgen. Circumdati</taxon>
    </lineage>
</organism>
<dbReference type="Gene3D" id="3.30.710.10">
    <property type="entry name" value="Potassium Channel Kv1.1, Chain A"/>
    <property type="match status" value="1"/>
</dbReference>
<name>A0A8H5ZZ78_PETAA</name>